<evidence type="ECO:0000259" key="6">
    <source>
        <dbReference type="PROSITE" id="PS50090"/>
    </source>
</evidence>
<feature type="domain" description="HTH myb-type" evidence="7">
    <location>
        <begin position="126"/>
        <end position="182"/>
    </location>
</feature>
<dbReference type="SMART" id="SM00717">
    <property type="entry name" value="SANT"/>
    <property type="match status" value="2"/>
</dbReference>
<dbReference type="SUPFAM" id="SSF46689">
    <property type="entry name" value="Homeodomain-like"/>
    <property type="match status" value="1"/>
</dbReference>
<keyword evidence="5" id="KW-0539">Nucleus</keyword>
<comment type="subcellular location">
    <subcellularLocation>
        <location evidence="1">Nucleus</location>
    </subcellularLocation>
</comment>
<sequence length="254" mass="28692">MSPSFAPYLEFDRSQTMSLLENRLQEELQVGVDDPTVWEQMALMMPGTTPKQLEEQFYAVLAEHSAAILGLQQLPTDQQNMDYQVQCQPTVAFPQHAPAAAPTLGLPAQPSLANLIASLKQALPDRSTTKGATWTDEEHRLFLLGMDLHGKGDWKSISKYFVLSRTPSQIASHAQKFFNRKLNFHDRRRASIHDLASMSHFQNPFGYFNNLFYDGRIGYLGQLQMSLLGDNPYMAASSPALIQQFGYNMNYEQL</sequence>
<dbReference type="GO" id="GO:0009739">
    <property type="term" value="P:response to gibberellin"/>
    <property type="evidence" value="ECO:0007669"/>
    <property type="project" value="UniProtKB-ARBA"/>
</dbReference>
<accession>A0A843UYD0</accession>
<protein>
    <submittedName>
        <fullName evidence="8">Uncharacterized protein</fullName>
    </submittedName>
</protein>
<dbReference type="PANTHER" id="PTHR44042:SF67">
    <property type="entry name" value="MYB-LIKE PROTEIN I"/>
    <property type="match status" value="1"/>
</dbReference>
<dbReference type="InterPro" id="IPR009057">
    <property type="entry name" value="Homeodomain-like_sf"/>
</dbReference>
<evidence type="ECO:0000256" key="5">
    <source>
        <dbReference type="ARBA" id="ARBA00023242"/>
    </source>
</evidence>
<dbReference type="Proteomes" id="UP000652761">
    <property type="component" value="Unassembled WGS sequence"/>
</dbReference>
<dbReference type="InterPro" id="IPR017930">
    <property type="entry name" value="Myb_dom"/>
</dbReference>
<evidence type="ECO:0000313" key="8">
    <source>
        <dbReference type="EMBL" id="MQL86604.1"/>
    </source>
</evidence>
<dbReference type="PANTHER" id="PTHR44042">
    <property type="entry name" value="DUPLICATED HOMEODOMAIN-LIKE SUPERFAMILY PROTEIN-RELATED"/>
    <property type="match status" value="1"/>
</dbReference>
<dbReference type="InterPro" id="IPR001005">
    <property type="entry name" value="SANT/Myb"/>
</dbReference>
<dbReference type="NCBIfam" id="TIGR01557">
    <property type="entry name" value="myb_SHAQKYF"/>
    <property type="match status" value="1"/>
</dbReference>
<name>A0A843UYD0_COLES</name>
<dbReference type="EMBL" id="NMUH01000914">
    <property type="protein sequence ID" value="MQL86604.1"/>
    <property type="molecule type" value="Genomic_DNA"/>
</dbReference>
<dbReference type="OrthoDB" id="786101at2759"/>
<feature type="domain" description="Myb-like" evidence="6">
    <location>
        <begin position="126"/>
        <end position="178"/>
    </location>
</feature>
<keyword evidence="3" id="KW-0238">DNA-binding</keyword>
<dbReference type="Gene3D" id="1.10.10.60">
    <property type="entry name" value="Homeodomain-like"/>
    <property type="match status" value="1"/>
</dbReference>
<comment type="caution">
    <text evidence="8">The sequence shown here is derived from an EMBL/GenBank/DDBJ whole genome shotgun (WGS) entry which is preliminary data.</text>
</comment>
<dbReference type="PROSITE" id="PS51294">
    <property type="entry name" value="HTH_MYB"/>
    <property type="match status" value="1"/>
</dbReference>
<dbReference type="CDD" id="cd00167">
    <property type="entry name" value="SANT"/>
    <property type="match status" value="1"/>
</dbReference>
<dbReference type="PROSITE" id="PS50090">
    <property type="entry name" value="MYB_LIKE"/>
    <property type="match status" value="1"/>
</dbReference>
<dbReference type="GO" id="GO:0003677">
    <property type="term" value="F:DNA binding"/>
    <property type="evidence" value="ECO:0007669"/>
    <property type="project" value="UniProtKB-KW"/>
</dbReference>
<keyword evidence="9" id="KW-1185">Reference proteome</keyword>
<dbReference type="GO" id="GO:0009744">
    <property type="term" value="P:response to sucrose"/>
    <property type="evidence" value="ECO:0007669"/>
    <property type="project" value="UniProtKB-ARBA"/>
</dbReference>
<evidence type="ECO:0000256" key="2">
    <source>
        <dbReference type="ARBA" id="ARBA00023015"/>
    </source>
</evidence>
<dbReference type="GO" id="GO:0005634">
    <property type="term" value="C:nucleus"/>
    <property type="evidence" value="ECO:0007669"/>
    <property type="project" value="UniProtKB-SubCell"/>
</dbReference>
<keyword evidence="4" id="KW-0804">Transcription</keyword>
<keyword evidence="2" id="KW-0805">Transcription regulation</keyword>
<proteinExistence type="predicted"/>
<reference evidence="8" key="1">
    <citation type="submission" date="2017-07" db="EMBL/GenBank/DDBJ databases">
        <title>Taro Niue Genome Assembly and Annotation.</title>
        <authorList>
            <person name="Atibalentja N."/>
            <person name="Keating K."/>
            <person name="Fields C.J."/>
        </authorList>
    </citation>
    <scope>NUCLEOTIDE SEQUENCE</scope>
    <source>
        <strain evidence="8">Niue_2</strain>
        <tissue evidence="8">Leaf</tissue>
    </source>
</reference>
<evidence type="ECO:0000256" key="4">
    <source>
        <dbReference type="ARBA" id="ARBA00023163"/>
    </source>
</evidence>
<evidence type="ECO:0000313" key="9">
    <source>
        <dbReference type="Proteomes" id="UP000652761"/>
    </source>
</evidence>
<evidence type="ECO:0000259" key="7">
    <source>
        <dbReference type="PROSITE" id="PS51294"/>
    </source>
</evidence>
<dbReference type="FunFam" id="1.10.10.60:FF:000009">
    <property type="entry name" value="transcription factor MYB1R1"/>
    <property type="match status" value="1"/>
</dbReference>
<evidence type="ECO:0000256" key="3">
    <source>
        <dbReference type="ARBA" id="ARBA00023125"/>
    </source>
</evidence>
<organism evidence="8 9">
    <name type="scientific">Colocasia esculenta</name>
    <name type="common">Wild taro</name>
    <name type="synonym">Arum esculentum</name>
    <dbReference type="NCBI Taxonomy" id="4460"/>
    <lineage>
        <taxon>Eukaryota</taxon>
        <taxon>Viridiplantae</taxon>
        <taxon>Streptophyta</taxon>
        <taxon>Embryophyta</taxon>
        <taxon>Tracheophyta</taxon>
        <taxon>Spermatophyta</taxon>
        <taxon>Magnoliopsida</taxon>
        <taxon>Liliopsida</taxon>
        <taxon>Araceae</taxon>
        <taxon>Aroideae</taxon>
        <taxon>Colocasieae</taxon>
        <taxon>Colocasia</taxon>
    </lineage>
</organism>
<dbReference type="InterPro" id="IPR006447">
    <property type="entry name" value="Myb_dom_plants"/>
</dbReference>
<gene>
    <name evidence="8" type="ORF">Taro_019138</name>
</gene>
<dbReference type="AlphaFoldDB" id="A0A843UYD0"/>
<evidence type="ECO:0000256" key="1">
    <source>
        <dbReference type="ARBA" id="ARBA00004123"/>
    </source>
</evidence>
<dbReference type="Pfam" id="PF00249">
    <property type="entry name" value="Myb_DNA-binding"/>
    <property type="match status" value="1"/>
</dbReference>